<dbReference type="Proteomes" id="UP001165306">
    <property type="component" value="Unassembled WGS sequence"/>
</dbReference>
<keyword evidence="11" id="KW-0187">Copper transport</keyword>
<sequence>MTCASCVRRVERALERLPGVAEAQVNLATERATVSFDPGQVAPERLVEQVERAGYRAAVEAVESPLASGPEGVATVELAIEGMTCASCVRRVERALAKVEGVESAAVNLATERATVAYDPERASLDAMLRAVRAAGYGARVLAEPAELTEEGDEDARRRQRALADLCTDVALSALFTVPVVVLSMFFPGLPHVGLVLFALALPVWAYFGARFHLAALKNLRHWQFTMDTLVSLGTSAAFLYSAYFTFASADHAAAGGHALYYDVAAVVITAILLGRYFELRARGQTSSAVRKLIGLQPKVARVIRGGEEQEIPAGEVRPGDLVVVRPGERIPVDGVVVEGRSAVDESMLTGESFPVDKEPGDRVIGGTVNTTGAFVMRASRVGRETVLAQIVRLVQQAQGSKAPIQSLVDRVAGVFVQAVIVVAALTFAGWLLATGDVGRALLPAVAVLVIACPCAMGLATPTAIMVGTGVGAEHGVLIKGGQALERIRELTTVVLDKTGTVTRGKPEVTDVVPAPGLDGGADPGLELLRLAALAELRSEHPLGAAIVARAQEAGLALAEPVERFEARPGQGVVAVVAGRTVAVGTRRLMEALGVPVEPLAAEAERLEAAGKTVVYVAVDGRLAGVLALADTVKPGSAEAVAALKRLGLQVVLLTGDNWRTAWAIARQVGIERVEAEVLPDQKARVVQDLQAAGEVVAMVGDGINDAPALAQADLGIAIGTGSDIAIEAGEIVLVGGDLRGVVTALALSRRTLRTIQWNLFWAFAYNTVLIPVAALGLLNPMLAGVAMAFSSVFVVSNSLRLRRFRPPVEVVTPAAPPVLGPPEPATAGGRPERAAEPR</sequence>
<dbReference type="SUPFAM" id="SSF56784">
    <property type="entry name" value="HAD-like"/>
    <property type="match status" value="1"/>
</dbReference>
<dbReference type="SUPFAM" id="SSF55008">
    <property type="entry name" value="HMA, heavy metal-associated domain"/>
    <property type="match status" value="2"/>
</dbReference>
<dbReference type="FunFam" id="3.40.50.1000:FF:000144">
    <property type="entry name" value="copper-transporting ATPase 1 isoform X2"/>
    <property type="match status" value="1"/>
</dbReference>
<feature type="transmembrane region" description="Helical" evidence="21">
    <location>
        <begin position="259"/>
        <end position="278"/>
    </location>
</feature>
<comment type="subcellular location">
    <subcellularLocation>
        <location evidence="1">Cell membrane</location>
        <topology evidence="1">Multi-pass membrane protein</topology>
    </subcellularLocation>
</comment>
<evidence type="ECO:0000256" key="16">
    <source>
        <dbReference type="ARBA" id="ARBA00023008"/>
    </source>
</evidence>
<keyword evidence="18 21" id="KW-0472">Membrane</keyword>
<dbReference type="NCBIfam" id="TIGR01511">
    <property type="entry name" value="ATPase-IB1_Cu"/>
    <property type="match status" value="1"/>
</dbReference>
<dbReference type="InterPro" id="IPR018303">
    <property type="entry name" value="ATPase_P-typ_P_site"/>
</dbReference>
<dbReference type="InterPro" id="IPR036412">
    <property type="entry name" value="HAD-like_sf"/>
</dbReference>
<dbReference type="InterPro" id="IPR036163">
    <property type="entry name" value="HMA_dom_sf"/>
</dbReference>
<dbReference type="InterPro" id="IPR006122">
    <property type="entry name" value="HMA_Cu_ion-bd"/>
</dbReference>
<name>A0AA41WAR4_9BACT</name>
<dbReference type="Pfam" id="PF00403">
    <property type="entry name" value="HMA"/>
    <property type="match status" value="2"/>
</dbReference>
<evidence type="ECO:0000256" key="12">
    <source>
        <dbReference type="ARBA" id="ARBA00022840"/>
    </source>
</evidence>
<dbReference type="GO" id="GO:0060003">
    <property type="term" value="P:copper ion export"/>
    <property type="evidence" value="ECO:0007669"/>
    <property type="project" value="UniProtKB-ARBA"/>
</dbReference>
<dbReference type="InterPro" id="IPR027256">
    <property type="entry name" value="P-typ_ATPase_IB"/>
</dbReference>
<dbReference type="Gene3D" id="3.40.1110.10">
    <property type="entry name" value="Calcium-transporting ATPase, cytoplasmic domain N"/>
    <property type="match status" value="1"/>
</dbReference>
<organism evidence="24 25">
    <name type="scientific">Thermalbibacter longus</name>
    <dbReference type="NCBI Taxonomy" id="2951981"/>
    <lineage>
        <taxon>Bacteria</taxon>
        <taxon>Pseudomonadati</taxon>
        <taxon>Thermomicrobiota</taxon>
        <taxon>Thermomicrobia</taxon>
        <taxon>Thermomicrobiales</taxon>
        <taxon>Thermomicrobiaceae</taxon>
        <taxon>Thermalbibacter</taxon>
    </lineage>
</organism>
<gene>
    <name evidence="24" type="ORF">NET02_09620</name>
</gene>
<dbReference type="Pfam" id="PF00122">
    <property type="entry name" value="E1-E2_ATPase"/>
    <property type="match status" value="1"/>
</dbReference>
<feature type="domain" description="HMA" evidence="23">
    <location>
        <begin position="1"/>
        <end position="58"/>
    </location>
</feature>
<evidence type="ECO:0000259" key="23">
    <source>
        <dbReference type="PROSITE" id="PS50846"/>
    </source>
</evidence>
<comment type="catalytic activity">
    <reaction evidence="20">
        <text>Cu(+)(in) + ATP + H2O = Cu(+)(out) + ADP + phosphate + H(+)</text>
        <dbReference type="Rhea" id="RHEA:25792"/>
        <dbReference type="ChEBI" id="CHEBI:15377"/>
        <dbReference type="ChEBI" id="CHEBI:15378"/>
        <dbReference type="ChEBI" id="CHEBI:30616"/>
        <dbReference type="ChEBI" id="CHEBI:43474"/>
        <dbReference type="ChEBI" id="CHEBI:49552"/>
        <dbReference type="ChEBI" id="CHEBI:456216"/>
        <dbReference type="EC" id="7.2.2.8"/>
    </reaction>
</comment>
<dbReference type="SFLD" id="SFLDF00027">
    <property type="entry name" value="p-type_atpase"/>
    <property type="match status" value="1"/>
</dbReference>
<feature type="domain" description="HMA" evidence="23">
    <location>
        <begin position="74"/>
        <end position="140"/>
    </location>
</feature>
<feature type="transmembrane region" description="Helical" evidence="21">
    <location>
        <begin position="230"/>
        <end position="247"/>
    </location>
</feature>
<dbReference type="GO" id="GO:0016887">
    <property type="term" value="F:ATP hydrolysis activity"/>
    <property type="evidence" value="ECO:0007669"/>
    <property type="project" value="InterPro"/>
</dbReference>
<dbReference type="AlphaFoldDB" id="A0AA41WAR4"/>
<dbReference type="FunFam" id="2.70.150.10:FF:000020">
    <property type="entry name" value="Copper-exporting P-type ATPase A"/>
    <property type="match status" value="1"/>
</dbReference>
<evidence type="ECO:0000256" key="8">
    <source>
        <dbReference type="ARBA" id="ARBA00022723"/>
    </source>
</evidence>
<comment type="caution">
    <text evidence="24">The sequence shown here is derived from an EMBL/GenBank/DDBJ whole genome shotgun (WGS) entry which is preliminary data.</text>
</comment>
<dbReference type="InterPro" id="IPR023214">
    <property type="entry name" value="HAD_sf"/>
</dbReference>
<dbReference type="SUPFAM" id="SSF81665">
    <property type="entry name" value="Calcium ATPase, transmembrane domain M"/>
    <property type="match status" value="1"/>
</dbReference>
<keyword evidence="25" id="KW-1185">Reference proteome</keyword>
<keyword evidence="6" id="KW-0597">Phosphoprotein</keyword>
<evidence type="ECO:0000256" key="18">
    <source>
        <dbReference type="ARBA" id="ARBA00023136"/>
    </source>
</evidence>
<feature type="transmembrane region" description="Helical" evidence="21">
    <location>
        <begin position="758"/>
        <end position="776"/>
    </location>
</feature>
<evidence type="ECO:0000256" key="17">
    <source>
        <dbReference type="ARBA" id="ARBA00023065"/>
    </source>
</evidence>
<dbReference type="SFLD" id="SFLDS00003">
    <property type="entry name" value="Haloacid_Dehalogenase"/>
    <property type="match status" value="1"/>
</dbReference>
<evidence type="ECO:0000256" key="15">
    <source>
        <dbReference type="ARBA" id="ARBA00022989"/>
    </source>
</evidence>
<reference evidence="24" key="1">
    <citation type="submission" date="2022-06" db="EMBL/GenBank/DDBJ databases">
        <title>CFH 74404 Thermomicrobiaceae sp.</title>
        <authorList>
            <person name="Ming H."/>
            <person name="Li W.-J."/>
            <person name="Zhao Z."/>
        </authorList>
    </citation>
    <scope>NUCLEOTIDE SEQUENCE</scope>
    <source>
        <strain evidence="24">CFH 74404</strain>
    </source>
</reference>
<evidence type="ECO:0000256" key="6">
    <source>
        <dbReference type="ARBA" id="ARBA00022553"/>
    </source>
</evidence>
<evidence type="ECO:0000256" key="3">
    <source>
        <dbReference type="ARBA" id="ARBA00012517"/>
    </source>
</evidence>
<dbReference type="SFLD" id="SFLDG00002">
    <property type="entry name" value="C1.7:_P-type_atpase_like"/>
    <property type="match status" value="1"/>
</dbReference>
<proteinExistence type="inferred from homology"/>
<keyword evidence="8 21" id="KW-0479">Metal-binding</keyword>
<dbReference type="Pfam" id="PF00702">
    <property type="entry name" value="Hydrolase"/>
    <property type="match status" value="1"/>
</dbReference>
<keyword evidence="14" id="KW-1278">Translocase</keyword>
<feature type="transmembrane region" description="Helical" evidence="21">
    <location>
        <begin position="440"/>
        <end position="460"/>
    </location>
</feature>
<feature type="transmembrane region" description="Helical" evidence="21">
    <location>
        <begin position="193"/>
        <end position="210"/>
    </location>
</feature>
<evidence type="ECO:0000256" key="13">
    <source>
        <dbReference type="ARBA" id="ARBA00022842"/>
    </source>
</evidence>
<evidence type="ECO:0000313" key="25">
    <source>
        <dbReference type="Proteomes" id="UP001165306"/>
    </source>
</evidence>
<evidence type="ECO:0000256" key="19">
    <source>
        <dbReference type="ARBA" id="ARBA00033239"/>
    </source>
</evidence>
<dbReference type="NCBIfam" id="TIGR00003">
    <property type="entry name" value="copper ion binding protein"/>
    <property type="match status" value="2"/>
</dbReference>
<keyword evidence="13" id="KW-0460">Magnesium</keyword>
<dbReference type="PANTHER" id="PTHR43520:SF8">
    <property type="entry name" value="P-TYPE CU(+) TRANSPORTER"/>
    <property type="match status" value="1"/>
</dbReference>
<comment type="similarity">
    <text evidence="2 21">Belongs to the cation transport ATPase (P-type) (TC 3.A.3) family. Type IB subfamily.</text>
</comment>
<evidence type="ECO:0000256" key="9">
    <source>
        <dbReference type="ARBA" id="ARBA00022737"/>
    </source>
</evidence>
<dbReference type="SUPFAM" id="SSF81653">
    <property type="entry name" value="Calcium ATPase, transduction domain A"/>
    <property type="match status" value="1"/>
</dbReference>
<keyword evidence="10 21" id="KW-0547">Nucleotide-binding</keyword>
<dbReference type="InterPro" id="IPR044492">
    <property type="entry name" value="P_typ_ATPase_HD_dom"/>
</dbReference>
<keyword evidence="9" id="KW-0677">Repeat</keyword>
<keyword evidence="4" id="KW-0813">Transport</keyword>
<dbReference type="PROSITE" id="PS01047">
    <property type="entry name" value="HMA_1"/>
    <property type="match status" value="1"/>
</dbReference>
<dbReference type="CDD" id="cd00371">
    <property type="entry name" value="HMA"/>
    <property type="match status" value="2"/>
</dbReference>
<dbReference type="InterPro" id="IPR001757">
    <property type="entry name" value="P_typ_ATPase"/>
</dbReference>
<dbReference type="EC" id="7.2.2.8" evidence="3"/>
<feature type="transmembrane region" description="Helical" evidence="21">
    <location>
        <begin position="412"/>
        <end position="434"/>
    </location>
</feature>
<evidence type="ECO:0000256" key="4">
    <source>
        <dbReference type="ARBA" id="ARBA00022448"/>
    </source>
</evidence>
<dbReference type="GO" id="GO:0005524">
    <property type="term" value="F:ATP binding"/>
    <property type="evidence" value="ECO:0007669"/>
    <property type="project" value="UniProtKB-UniRule"/>
</dbReference>
<dbReference type="Gene3D" id="3.30.70.100">
    <property type="match status" value="2"/>
</dbReference>
<dbReference type="PANTHER" id="PTHR43520">
    <property type="entry name" value="ATP7, ISOFORM B"/>
    <property type="match status" value="1"/>
</dbReference>
<evidence type="ECO:0000256" key="5">
    <source>
        <dbReference type="ARBA" id="ARBA00022475"/>
    </source>
</evidence>
<dbReference type="InterPro" id="IPR017969">
    <property type="entry name" value="Heavy-metal-associated_CS"/>
</dbReference>
<dbReference type="PROSITE" id="PS50846">
    <property type="entry name" value="HMA_2"/>
    <property type="match status" value="2"/>
</dbReference>
<keyword evidence="5 21" id="KW-1003">Cell membrane</keyword>
<keyword evidence="12 21" id="KW-0067">ATP-binding</keyword>
<accession>A0AA41WAR4</accession>
<evidence type="ECO:0000256" key="10">
    <source>
        <dbReference type="ARBA" id="ARBA00022741"/>
    </source>
</evidence>
<dbReference type="InterPro" id="IPR023299">
    <property type="entry name" value="ATPase_P-typ_cyto_dom_N"/>
</dbReference>
<feature type="region of interest" description="Disordered" evidence="22">
    <location>
        <begin position="813"/>
        <end position="839"/>
    </location>
</feature>
<evidence type="ECO:0000313" key="24">
    <source>
        <dbReference type="EMBL" id="MCM8749404.1"/>
    </source>
</evidence>
<dbReference type="Gene3D" id="2.70.150.10">
    <property type="entry name" value="Calcium-transporting ATPase, cytoplasmic transduction domain A"/>
    <property type="match status" value="1"/>
</dbReference>
<dbReference type="InterPro" id="IPR059000">
    <property type="entry name" value="ATPase_P-type_domA"/>
</dbReference>
<dbReference type="Gene3D" id="3.40.50.1000">
    <property type="entry name" value="HAD superfamily/HAD-like"/>
    <property type="match status" value="1"/>
</dbReference>
<dbReference type="PRINTS" id="PR00119">
    <property type="entry name" value="CATATPASE"/>
</dbReference>
<dbReference type="FunFam" id="3.30.70.100:FF:000005">
    <property type="entry name" value="Copper-exporting P-type ATPase A"/>
    <property type="match status" value="2"/>
</dbReference>
<dbReference type="PRINTS" id="PR00943">
    <property type="entry name" value="CUATPASE"/>
</dbReference>
<evidence type="ECO:0000256" key="11">
    <source>
        <dbReference type="ARBA" id="ARBA00022796"/>
    </source>
</evidence>
<feature type="transmembrane region" description="Helical" evidence="21">
    <location>
        <begin position="166"/>
        <end position="187"/>
    </location>
</feature>
<dbReference type="NCBIfam" id="TIGR01525">
    <property type="entry name" value="ATPase-IB_hvy"/>
    <property type="match status" value="1"/>
</dbReference>
<dbReference type="EMBL" id="JAMSLR010000006">
    <property type="protein sequence ID" value="MCM8749404.1"/>
    <property type="molecule type" value="Genomic_DNA"/>
</dbReference>
<dbReference type="GO" id="GO:0055070">
    <property type="term" value="P:copper ion homeostasis"/>
    <property type="evidence" value="ECO:0007669"/>
    <property type="project" value="TreeGrafter"/>
</dbReference>
<evidence type="ECO:0000256" key="14">
    <source>
        <dbReference type="ARBA" id="ARBA00022967"/>
    </source>
</evidence>
<evidence type="ECO:0000256" key="21">
    <source>
        <dbReference type="RuleBase" id="RU362081"/>
    </source>
</evidence>
<dbReference type="NCBIfam" id="TIGR01494">
    <property type="entry name" value="ATPase_P-type"/>
    <property type="match status" value="1"/>
</dbReference>
<evidence type="ECO:0000256" key="2">
    <source>
        <dbReference type="ARBA" id="ARBA00006024"/>
    </source>
</evidence>
<protein>
    <recommendedName>
        <fullName evidence="3">P-type Cu(+) transporter</fullName>
        <ecNumber evidence="3">7.2.2.8</ecNumber>
    </recommendedName>
    <alternativeName>
        <fullName evidence="19">Cu(+)-exporting ATPase</fullName>
    </alternativeName>
</protein>
<dbReference type="GO" id="GO:0005507">
    <property type="term" value="F:copper ion binding"/>
    <property type="evidence" value="ECO:0007669"/>
    <property type="project" value="InterPro"/>
</dbReference>
<feature type="compositionally biased region" description="Pro residues" evidence="22">
    <location>
        <begin position="815"/>
        <end position="825"/>
    </location>
</feature>
<dbReference type="GO" id="GO:0043682">
    <property type="term" value="F:P-type divalent copper transporter activity"/>
    <property type="evidence" value="ECO:0007669"/>
    <property type="project" value="TreeGrafter"/>
</dbReference>
<dbReference type="GO" id="GO:0005886">
    <property type="term" value="C:plasma membrane"/>
    <property type="evidence" value="ECO:0007669"/>
    <property type="project" value="UniProtKB-SubCell"/>
</dbReference>
<feature type="transmembrane region" description="Helical" evidence="21">
    <location>
        <begin position="782"/>
        <end position="800"/>
    </location>
</feature>
<dbReference type="InterPro" id="IPR008250">
    <property type="entry name" value="ATPase_P-typ_transduc_dom_A_sf"/>
</dbReference>
<dbReference type="InterPro" id="IPR006121">
    <property type="entry name" value="HMA_dom"/>
</dbReference>
<evidence type="ECO:0000256" key="20">
    <source>
        <dbReference type="ARBA" id="ARBA00049289"/>
    </source>
</evidence>
<keyword evidence="17" id="KW-0406">Ion transport</keyword>
<evidence type="ECO:0000256" key="22">
    <source>
        <dbReference type="SAM" id="MobiDB-lite"/>
    </source>
</evidence>
<dbReference type="CDD" id="cd02094">
    <property type="entry name" value="P-type_ATPase_Cu-like"/>
    <property type="match status" value="1"/>
</dbReference>
<dbReference type="GO" id="GO:0140581">
    <property type="term" value="F:P-type monovalent copper transporter activity"/>
    <property type="evidence" value="ECO:0007669"/>
    <property type="project" value="UniProtKB-EC"/>
</dbReference>
<evidence type="ECO:0000256" key="1">
    <source>
        <dbReference type="ARBA" id="ARBA00004651"/>
    </source>
</evidence>
<keyword evidence="16" id="KW-0186">Copper</keyword>
<evidence type="ECO:0000256" key="7">
    <source>
        <dbReference type="ARBA" id="ARBA00022692"/>
    </source>
</evidence>
<dbReference type="InterPro" id="IPR023298">
    <property type="entry name" value="ATPase_P-typ_TM_dom_sf"/>
</dbReference>
<keyword evidence="7 21" id="KW-0812">Transmembrane</keyword>
<keyword evidence="15 21" id="KW-1133">Transmembrane helix</keyword>
<dbReference type="PROSITE" id="PS00154">
    <property type="entry name" value="ATPASE_E1_E2"/>
    <property type="match status" value="1"/>
</dbReference>